<feature type="domain" description="Glycosyltransferase 2-like" evidence="1">
    <location>
        <begin position="40"/>
        <end position="159"/>
    </location>
</feature>
<evidence type="ECO:0000313" key="2">
    <source>
        <dbReference type="EMBL" id="GAA1749324.1"/>
    </source>
</evidence>
<dbReference type="Gene3D" id="3.90.550.10">
    <property type="entry name" value="Spore Coat Polysaccharide Biosynthesis Protein SpsA, Chain A"/>
    <property type="match status" value="1"/>
</dbReference>
<dbReference type="PANTHER" id="PTHR22916">
    <property type="entry name" value="GLYCOSYLTRANSFERASE"/>
    <property type="match status" value="1"/>
</dbReference>
<dbReference type="Pfam" id="PF00535">
    <property type="entry name" value="Glycos_transf_2"/>
    <property type="match status" value="1"/>
</dbReference>
<accession>A0ABN2K6B2</accession>
<organism evidence="2 3">
    <name type="scientific">Agromyces humatus</name>
    <dbReference type="NCBI Taxonomy" id="279573"/>
    <lineage>
        <taxon>Bacteria</taxon>
        <taxon>Bacillati</taxon>
        <taxon>Actinomycetota</taxon>
        <taxon>Actinomycetes</taxon>
        <taxon>Micrococcales</taxon>
        <taxon>Microbacteriaceae</taxon>
        <taxon>Agromyces</taxon>
    </lineage>
</organism>
<protein>
    <recommendedName>
        <fullName evidence="1">Glycosyltransferase 2-like domain-containing protein</fullName>
    </recommendedName>
</protein>
<dbReference type="InterPro" id="IPR001173">
    <property type="entry name" value="Glyco_trans_2-like"/>
</dbReference>
<comment type="caution">
    <text evidence="2">The sequence shown here is derived from an EMBL/GenBank/DDBJ whole genome shotgun (WGS) entry which is preliminary data.</text>
</comment>
<sequence length="416" mass="45908">MLDGVRAVASAGIAPVRRRRGRRSAAAIPDASRRAGWVDVVMPVHDVERLVDASICSVLAQDHWRLRLIVLDDSSSDGTAQRVARWAARDSRVRLVRVEHRDPNATRNAGVALAEGEFLTFLDGDDVLRPGALRDLVGSLEASGADFAVASYDRLERGRRTPPAFWIDEAHAADRPSTSLERFPAILVNAVQWTKLYRRSFWDAANLSFPEGGHFQDQLVSARAYARAASFDILARKTVDWRIRADGSSMTQQGVRADQVHDRFATALGALAVLADESTDEVRRARIAQVLSNDAAIAAAELPGMGDEAFAALRDGLAGLAALADEAIWAEVPAESKVLYEFVLRGDRSRALEYLRRGGLDVLRHPLIQVEGMQYIELPFWADDTVSVPLQRFLAAPRELRAYAERAAERNSILRR</sequence>
<keyword evidence="3" id="KW-1185">Reference proteome</keyword>
<gene>
    <name evidence="2" type="ORF">GCM10009747_03150</name>
</gene>
<evidence type="ECO:0000259" key="1">
    <source>
        <dbReference type="Pfam" id="PF00535"/>
    </source>
</evidence>
<dbReference type="SUPFAM" id="SSF53448">
    <property type="entry name" value="Nucleotide-diphospho-sugar transferases"/>
    <property type="match status" value="1"/>
</dbReference>
<dbReference type="Proteomes" id="UP001500506">
    <property type="component" value="Unassembled WGS sequence"/>
</dbReference>
<name>A0ABN2K6B2_9MICO</name>
<dbReference type="PANTHER" id="PTHR22916:SF3">
    <property type="entry name" value="UDP-GLCNAC:BETAGAL BETA-1,3-N-ACETYLGLUCOSAMINYLTRANSFERASE-LIKE PROTEIN 1"/>
    <property type="match status" value="1"/>
</dbReference>
<dbReference type="CDD" id="cd00761">
    <property type="entry name" value="Glyco_tranf_GTA_type"/>
    <property type="match status" value="1"/>
</dbReference>
<dbReference type="InterPro" id="IPR029044">
    <property type="entry name" value="Nucleotide-diphossugar_trans"/>
</dbReference>
<proteinExistence type="predicted"/>
<dbReference type="EMBL" id="BAAANH010000001">
    <property type="protein sequence ID" value="GAA1749324.1"/>
    <property type="molecule type" value="Genomic_DNA"/>
</dbReference>
<reference evidence="2 3" key="1">
    <citation type="journal article" date="2019" name="Int. J. Syst. Evol. Microbiol.">
        <title>The Global Catalogue of Microorganisms (GCM) 10K type strain sequencing project: providing services to taxonomists for standard genome sequencing and annotation.</title>
        <authorList>
            <consortium name="The Broad Institute Genomics Platform"/>
            <consortium name="The Broad Institute Genome Sequencing Center for Infectious Disease"/>
            <person name="Wu L."/>
            <person name="Ma J."/>
        </authorList>
    </citation>
    <scope>NUCLEOTIDE SEQUENCE [LARGE SCALE GENOMIC DNA]</scope>
    <source>
        <strain evidence="2 3">JCM 14319</strain>
    </source>
</reference>
<evidence type="ECO:0000313" key="3">
    <source>
        <dbReference type="Proteomes" id="UP001500506"/>
    </source>
</evidence>